<dbReference type="Gramene" id="rna-AYBTSS11_LOCUS4577">
    <property type="protein sequence ID" value="CAJ1929878.1"/>
    <property type="gene ID" value="gene-AYBTSS11_LOCUS4577"/>
</dbReference>
<gene>
    <name evidence="2" type="ORF">AYBTSS11_LOCUS4577</name>
</gene>
<proteinExistence type="predicted"/>
<keyword evidence="3" id="KW-1185">Reference proteome</keyword>
<feature type="region of interest" description="Disordered" evidence="1">
    <location>
        <begin position="1"/>
        <end position="64"/>
    </location>
</feature>
<feature type="compositionally biased region" description="Gly residues" evidence="1">
    <location>
        <begin position="1"/>
        <end position="10"/>
    </location>
</feature>
<reference evidence="2" key="1">
    <citation type="submission" date="2023-10" db="EMBL/GenBank/DDBJ databases">
        <authorList>
            <person name="Domelevo Entfellner J.-B."/>
        </authorList>
    </citation>
    <scope>NUCLEOTIDE SEQUENCE</scope>
</reference>
<evidence type="ECO:0000313" key="2">
    <source>
        <dbReference type="EMBL" id="CAJ1929878.1"/>
    </source>
</evidence>
<organism evidence="2 3">
    <name type="scientific">Sphenostylis stenocarpa</name>
    <dbReference type="NCBI Taxonomy" id="92480"/>
    <lineage>
        <taxon>Eukaryota</taxon>
        <taxon>Viridiplantae</taxon>
        <taxon>Streptophyta</taxon>
        <taxon>Embryophyta</taxon>
        <taxon>Tracheophyta</taxon>
        <taxon>Spermatophyta</taxon>
        <taxon>Magnoliopsida</taxon>
        <taxon>eudicotyledons</taxon>
        <taxon>Gunneridae</taxon>
        <taxon>Pentapetalae</taxon>
        <taxon>rosids</taxon>
        <taxon>fabids</taxon>
        <taxon>Fabales</taxon>
        <taxon>Fabaceae</taxon>
        <taxon>Papilionoideae</taxon>
        <taxon>50 kb inversion clade</taxon>
        <taxon>NPAAA clade</taxon>
        <taxon>indigoferoid/millettioid clade</taxon>
        <taxon>Phaseoleae</taxon>
        <taxon>Sphenostylis</taxon>
    </lineage>
</organism>
<protein>
    <submittedName>
        <fullName evidence="2">Uncharacterized protein</fullName>
    </submittedName>
</protein>
<name>A0AA86S6W8_9FABA</name>
<evidence type="ECO:0000256" key="1">
    <source>
        <dbReference type="SAM" id="MobiDB-lite"/>
    </source>
</evidence>
<evidence type="ECO:0000313" key="3">
    <source>
        <dbReference type="Proteomes" id="UP001189624"/>
    </source>
</evidence>
<feature type="compositionally biased region" description="Low complexity" evidence="1">
    <location>
        <begin position="26"/>
        <end position="41"/>
    </location>
</feature>
<sequence>MGSGLQGVGAWGFNPDHLTPASLPCTEAPDTSPPATSSSEANLLTLGDDGSGINSRGEERRSRTGLSYGSINIALTLV</sequence>
<dbReference type="Proteomes" id="UP001189624">
    <property type="component" value="Chromosome 2"/>
</dbReference>
<dbReference type="EMBL" id="OY731399">
    <property type="protein sequence ID" value="CAJ1929878.1"/>
    <property type="molecule type" value="Genomic_DNA"/>
</dbReference>
<dbReference type="AlphaFoldDB" id="A0AA86S6W8"/>
<accession>A0AA86S6W8</accession>